<accession>A0A5F1ZTS5</accession>
<sequence length="341" mass="39681">MLKKICKKILRPKLLNRSANLVLLLGLLSACQYPIRDHERIESDPYFVYLPATDYTQEKVESVQTPWAAKSHRGKAILAPDKNNLGILFVRNSLLDDAEAEFISAQKLLPNNPVPSLNLLRLYYILDDISDAKKFMEDFLKQNPPLERKKFENLLIGSNREEELVIFRDALSTIPGQELYAWEGLADYFFTKQEWSKSYFYLEKILQQSPYHKNARGLMVKMANILEKWDDVLVFGLSLTGTGERVPELEYYMAHAYYEKRRYSEALEWIQKAPESEKESIVFLELWKSCLLAKNPRADVSPLLPYFRKLKSKGVQFSEEDFFPTLTPEGKEAMDRNIFGR</sequence>
<reference evidence="3 4" key="2">
    <citation type="journal article" date="2019" name="PLoS Negl. Trop. Dis.">
        <title>Revisiting the worldwide diversity of Leptospira species in the environment.</title>
        <authorList>
            <person name="Vincent A.T."/>
            <person name="Schiettekatte O."/>
            <person name="Bourhy P."/>
            <person name="Veyrier F.J."/>
            <person name="Picardeau M."/>
        </authorList>
    </citation>
    <scope>NUCLEOTIDE SEQUENCE [LARGE SCALE GENOMIC DNA]</scope>
    <source>
        <strain evidence="3">201702690</strain>
        <strain evidence="1 4">SSW18</strain>
    </source>
</reference>
<proteinExistence type="predicted"/>
<dbReference type="InterPro" id="IPR011990">
    <property type="entry name" value="TPR-like_helical_dom_sf"/>
</dbReference>
<dbReference type="EMBL" id="RQER01000004">
    <property type="protein sequence ID" value="TGK03106.1"/>
    <property type="molecule type" value="Genomic_DNA"/>
</dbReference>
<comment type="caution">
    <text evidence="1">The sequence shown here is derived from an EMBL/GenBank/DDBJ whole genome shotgun (WGS) entry which is preliminary data.</text>
</comment>
<dbReference type="Proteomes" id="UP000297946">
    <property type="component" value="Unassembled WGS sequence"/>
</dbReference>
<dbReference type="InterPro" id="IPR019734">
    <property type="entry name" value="TPR_rpt"/>
</dbReference>
<evidence type="ECO:0000313" key="2">
    <source>
        <dbReference type="EMBL" id="TGL41863.1"/>
    </source>
</evidence>
<dbReference type="SUPFAM" id="SSF81901">
    <property type="entry name" value="HCP-like"/>
    <property type="match status" value="1"/>
</dbReference>
<dbReference type="AlphaFoldDB" id="A0A5F1ZTS5"/>
<name>A0A5F1ZTS5_9LEPT</name>
<evidence type="ECO:0000313" key="1">
    <source>
        <dbReference type="EMBL" id="TGK03106.1"/>
    </source>
</evidence>
<dbReference type="EMBL" id="RQGC01000004">
    <property type="protein sequence ID" value="TGL41863.1"/>
    <property type="molecule type" value="Genomic_DNA"/>
</dbReference>
<keyword evidence="3" id="KW-1185">Reference proteome</keyword>
<dbReference type="SMART" id="SM00028">
    <property type="entry name" value="TPR"/>
    <property type="match status" value="3"/>
</dbReference>
<protein>
    <recommendedName>
        <fullName evidence="5">Tetratricopeptide repeat protein</fullName>
    </recommendedName>
</protein>
<dbReference type="PROSITE" id="PS51257">
    <property type="entry name" value="PROKAR_LIPOPROTEIN"/>
    <property type="match status" value="1"/>
</dbReference>
<reference evidence="2" key="1">
    <citation type="submission" date="2018-10" db="EMBL/GenBank/DDBJ databases">
        <authorList>
            <person name="Vincent A.T."/>
            <person name="Schiettekatte O."/>
            <person name="Bourhy P."/>
            <person name="Veyrier F.J."/>
            <person name="Picardeau M."/>
        </authorList>
    </citation>
    <scope>NUCLEOTIDE SEQUENCE</scope>
    <source>
        <strain evidence="2">201702690</strain>
    </source>
</reference>
<evidence type="ECO:0000313" key="3">
    <source>
        <dbReference type="Proteomes" id="UP000297273"/>
    </source>
</evidence>
<evidence type="ECO:0008006" key="5">
    <source>
        <dbReference type="Google" id="ProtNLM"/>
    </source>
</evidence>
<organism evidence="1 4">
    <name type="scientific">Leptospira langatensis</name>
    <dbReference type="NCBI Taxonomy" id="2484983"/>
    <lineage>
        <taxon>Bacteria</taxon>
        <taxon>Pseudomonadati</taxon>
        <taxon>Spirochaetota</taxon>
        <taxon>Spirochaetia</taxon>
        <taxon>Leptospirales</taxon>
        <taxon>Leptospiraceae</taxon>
        <taxon>Leptospira</taxon>
    </lineage>
</organism>
<dbReference type="Proteomes" id="UP000297273">
    <property type="component" value="Unassembled WGS sequence"/>
</dbReference>
<gene>
    <name evidence="1" type="ORF">EHO57_07390</name>
    <name evidence="2" type="ORF">EHQ53_06560</name>
</gene>
<dbReference type="OrthoDB" id="339455at2"/>
<dbReference type="RefSeq" id="WP_135644328.1">
    <property type="nucleotide sequence ID" value="NZ_RQER01000004.1"/>
</dbReference>
<dbReference type="Gene3D" id="1.25.40.10">
    <property type="entry name" value="Tetratricopeptide repeat domain"/>
    <property type="match status" value="1"/>
</dbReference>
<evidence type="ECO:0000313" key="4">
    <source>
        <dbReference type="Proteomes" id="UP000297946"/>
    </source>
</evidence>